<proteinExistence type="inferred from homology"/>
<reference evidence="6" key="1">
    <citation type="journal article" date="2015" name="MBio">
        <title>Genome-resolved metagenomic analysis reveals roles for candidate phyla and other microbial community members in biogeochemical transformations in oil reservoirs.</title>
        <authorList>
            <person name="Hu P."/>
            <person name="Tom L."/>
            <person name="Singh A."/>
            <person name="Thomas B.C."/>
            <person name="Baker B.J."/>
            <person name="Piceno Y.M."/>
            <person name="Andersen G.L."/>
            <person name="Banfield J.F."/>
        </authorList>
    </citation>
    <scope>NUCLEOTIDE SEQUENCE [LARGE SCALE GENOMIC DNA]</scope>
    <source>
        <strain evidence="7">49_2300</strain>
        <strain evidence="6">49_95</strain>
    </source>
</reference>
<evidence type="ECO:0000313" key="7">
    <source>
        <dbReference type="EMBL" id="KUK06221.1"/>
    </source>
</evidence>
<evidence type="ECO:0000313" key="8">
    <source>
        <dbReference type="Proteomes" id="UP000054015"/>
    </source>
</evidence>
<name>A0A117KLQ7_ARCFL</name>
<keyword evidence="4" id="KW-0443">Lipid metabolism</keyword>
<sequence length="224" mass="24875">MLPGFNTHRFYECYFSVPGLGAALLELNMRLPQEDLGYVVYHSKAKALLVDDLLLPMAETLAQQHDFEFFVVMSNRKVDTKLDPAYSYEELVEKGKKEREWEEIDERSTATICYTSGTTGKPKGVYYSHRSIYLHAWGGVANLRIGADDCVMQIVPMFHANGWGEHIAGTMVGAKLVFPGFFTLQNADLLVDLIVQGSYSDDGCAGYTDPHAGVSEETGAQTES</sequence>
<feature type="domain" description="AMP-dependent synthetase/ligase" evidence="5">
    <location>
        <begin position="5"/>
        <end position="194"/>
    </location>
</feature>
<organism evidence="6 9">
    <name type="scientific">Archaeoglobus fulgidus</name>
    <dbReference type="NCBI Taxonomy" id="2234"/>
    <lineage>
        <taxon>Archaea</taxon>
        <taxon>Methanobacteriati</taxon>
        <taxon>Methanobacteriota</taxon>
        <taxon>Archaeoglobi</taxon>
        <taxon>Archaeoglobales</taxon>
        <taxon>Archaeoglobaceae</taxon>
        <taxon>Archaeoglobus</taxon>
    </lineage>
</organism>
<dbReference type="EMBL" id="LGEQ01000034">
    <property type="protein sequence ID" value="KUJ93105.1"/>
    <property type="molecule type" value="Genomic_DNA"/>
</dbReference>
<dbReference type="PATRIC" id="fig|2234.6.peg.279"/>
<dbReference type="InterPro" id="IPR000873">
    <property type="entry name" value="AMP-dep_synth/lig_dom"/>
</dbReference>
<evidence type="ECO:0000256" key="4">
    <source>
        <dbReference type="ARBA" id="ARBA00023098"/>
    </source>
</evidence>
<dbReference type="Pfam" id="PF00501">
    <property type="entry name" value="AMP-binding"/>
    <property type="match status" value="1"/>
</dbReference>
<evidence type="ECO:0000256" key="2">
    <source>
        <dbReference type="ARBA" id="ARBA00022598"/>
    </source>
</evidence>
<dbReference type="InterPro" id="IPR042099">
    <property type="entry name" value="ANL_N_sf"/>
</dbReference>
<dbReference type="InterPro" id="IPR020845">
    <property type="entry name" value="AMP-binding_CS"/>
</dbReference>
<evidence type="ECO:0000259" key="5">
    <source>
        <dbReference type="Pfam" id="PF00501"/>
    </source>
</evidence>
<dbReference type="PROSITE" id="PS00455">
    <property type="entry name" value="AMP_BINDING"/>
    <property type="match status" value="1"/>
</dbReference>
<keyword evidence="3" id="KW-0276">Fatty acid metabolism</keyword>
<dbReference type="PANTHER" id="PTHR43859:SF4">
    <property type="entry name" value="BUTANOATE--COA LIGASE AAE1-RELATED"/>
    <property type="match status" value="1"/>
</dbReference>
<gene>
    <name evidence="6" type="ORF">XD40_1671</name>
    <name evidence="7" type="ORF">XD48_1563</name>
</gene>
<dbReference type="Proteomes" id="UP000054307">
    <property type="component" value="Unassembled WGS sequence"/>
</dbReference>
<dbReference type="Proteomes" id="UP000054015">
    <property type="component" value="Unassembled WGS sequence"/>
</dbReference>
<protein>
    <submittedName>
        <fullName evidence="6">Acyl-CoA synthetase (AMP-forming)/AMP-acid ligase II</fullName>
    </submittedName>
</protein>
<dbReference type="AlphaFoldDB" id="A0A117KLQ7"/>
<evidence type="ECO:0000256" key="3">
    <source>
        <dbReference type="ARBA" id="ARBA00022832"/>
    </source>
</evidence>
<dbReference type="PANTHER" id="PTHR43859">
    <property type="entry name" value="ACYL-ACTIVATING ENZYME"/>
    <property type="match status" value="1"/>
</dbReference>
<dbReference type="GO" id="GO:0006631">
    <property type="term" value="P:fatty acid metabolic process"/>
    <property type="evidence" value="ECO:0007669"/>
    <property type="project" value="UniProtKB-KW"/>
</dbReference>
<dbReference type="SUPFAM" id="SSF56801">
    <property type="entry name" value="Acetyl-CoA synthetase-like"/>
    <property type="match status" value="1"/>
</dbReference>
<keyword evidence="2 6" id="KW-0436">Ligase</keyword>
<evidence type="ECO:0000313" key="6">
    <source>
        <dbReference type="EMBL" id="KUJ93105.1"/>
    </source>
</evidence>
<reference evidence="8 9" key="2">
    <citation type="journal article" date="2015" name="MBio">
        <title>Genome-Resolved Metagenomic Analysis Reveals Roles for Candidate Phyla and Other Microbial Community Members in Biogeochemical Transformations in Oil Reservoirs.</title>
        <authorList>
            <person name="Hu P."/>
            <person name="Tom L."/>
            <person name="Singh A."/>
            <person name="Thomas B.C."/>
            <person name="Baker B.J."/>
            <person name="Piceno Y.M."/>
            <person name="Andersen G.L."/>
            <person name="Banfield J.F."/>
        </authorList>
    </citation>
    <scope>NUCLEOTIDE SEQUENCE [LARGE SCALE GENOMIC DNA]</scope>
</reference>
<evidence type="ECO:0000313" key="9">
    <source>
        <dbReference type="Proteomes" id="UP000054307"/>
    </source>
</evidence>
<evidence type="ECO:0000256" key="1">
    <source>
        <dbReference type="ARBA" id="ARBA00006432"/>
    </source>
</evidence>
<comment type="caution">
    <text evidence="6">The sequence shown here is derived from an EMBL/GenBank/DDBJ whole genome shotgun (WGS) entry which is preliminary data.</text>
</comment>
<accession>A0A117KLQ7</accession>
<dbReference type="EMBL" id="LGEX01000047">
    <property type="protein sequence ID" value="KUK06221.1"/>
    <property type="molecule type" value="Genomic_DNA"/>
</dbReference>
<dbReference type="GO" id="GO:0016874">
    <property type="term" value="F:ligase activity"/>
    <property type="evidence" value="ECO:0007669"/>
    <property type="project" value="UniProtKB-KW"/>
</dbReference>
<dbReference type="Gene3D" id="3.40.50.12780">
    <property type="entry name" value="N-terminal domain of ligase-like"/>
    <property type="match status" value="1"/>
</dbReference>
<comment type="similarity">
    <text evidence="1">Belongs to the ATP-dependent AMP-binding enzyme family.</text>
</comment>